<dbReference type="Gene3D" id="1.20.1250.20">
    <property type="entry name" value="MFS general substrate transporter like domains"/>
    <property type="match status" value="2"/>
</dbReference>
<dbReference type="InterPro" id="IPR010658">
    <property type="entry name" value="Nodulin-like"/>
</dbReference>
<feature type="transmembrane region" description="Helical" evidence="6">
    <location>
        <begin position="450"/>
        <end position="469"/>
    </location>
</feature>
<dbReference type="Proteomes" id="UP000324897">
    <property type="component" value="Chromosome 6"/>
</dbReference>
<dbReference type="PANTHER" id="PTHR21576:SF22">
    <property type="entry name" value="F25A4.25 PROTEIN"/>
    <property type="match status" value="1"/>
</dbReference>
<keyword evidence="2 6" id="KW-0812">Transmembrane</keyword>
<evidence type="ECO:0000256" key="3">
    <source>
        <dbReference type="ARBA" id="ARBA00022989"/>
    </source>
</evidence>
<feature type="transmembrane region" description="Helical" evidence="6">
    <location>
        <begin position="183"/>
        <end position="203"/>
    </location>
</feature>
<organism evidence="9 10">
    <name type="scientific">Eragrostis curvula</name>
    <name type="common">weeping love grass</name>
    <dbReference type="NCBI Taxonomy" id="38414"/>
    <lineage>
        <taxon>Eukaryota</taxon>
        <taxon>Viridiplantae</taxon>
        <taxon>Streptophyta</taxon>
        <taxon>Embryophyta</taxon>
        <taxon>Tracheophyta</taxon>
        <taxon>Spermatophyta</taxon>
        <taxon>Magnoliopsida</taxon>
        <taxon>Liliopsida</taxon>
        <taxon>Poales</taxon>
        <taxon>Poaceae</taxon>
        <taxon>PACMAD clade</taxon>
        <taxon>Chloridoideae</taxon>
        <taxon>Eragrostideae</taxon>
        <taxon>Eragrostidinae</taxon>
        <taxon>Eragrostis</taxon>
    </lineage>
</organism>
<feature type="region of interest" description="Disordered" evidence="5">
    <location>
        <begin position="1"/>
        <end position="37"/>
    </location>
</feature>
<feature type="transmembrane region" description="Helical" evidence="6">
    <location>
        <begin position="522"/>
        <end position="550"/>
    </location>
</feature>
<dbReference type="GO" id="GO:0016020">
    <property type="term" value="C:membrane"/>
    <property type="evidence" value="ECO:0007669"/>
    <property type="project" value="UniProtKB-SubCell"/>
</dbReference>
<sequence length="570" mass="61444">VSFARQADRRRATRNSRKKKPKQEKREKLLPPPPAMAMSRARGRTRWSALAASALIQCCAGSSYCFGVYSPALKASQGYDQSALDAVAFFKDVGANAGVLSGFLAAWAPAGRRRPWLVLLAGAALCAAGYFPMWLAVAGIAPAPLPLMCFYMLLAAQAQTFVNTADVVTAVENFPDRRGTVIGIMKGFLGLSGAILVQVYRTIHIDPGTFILMLAVLPTAITLLLMYFVDVHNAHEGYNKKFLDAFSLIAITVAGYLMIVIISDQVFMISSAVQSVCFVILLLLVMSPVAVVVKAQKSESTQHDESTSQQRIGLLSEEEAAEDSDGANSASSLGGPPQDLSADKENLNVLQAMCKLNFWLLFLAMACGMGSGLATVNNISQIGGSLGYTTKETSTLVSLWSIWNFSGRFGAGFISDHFLRQQGIGRPFFIGATLLIMSVGHAIISSGLPASLYIGSVLVGLCYGCQWALMPSITSEIFGLNHFGTIFNMVAVASPVGSYILSVRVVGYIYDMESPPDEHACVGTHCFALSFMVMACVCVFGSVVAFVLFIRTRTFYRRVVYARLQSFLGK</sequence>
<dbReference type="OrthoDB" id="410267at2759"/>
<dbReference type="Pfam" id="PF23262">
    <property type="entry name" value="NFD4_C"/>
    <property type="match status" value="1"/>
</dbReference>
<evidence type="ECO:0000313" key="9">
    <source>
        <dbReference type="EMBL" id="TVU48762.1"/>
    </source>
</evidence>
<dbReference type="SUPFAM" id="SSF103473">
    <property type="entry name" value="MFS general substrate transporter"/>
    <property type="match status" value="2"/>
</dbReference>
<feature type="transmembrane region" description="Helical" evidence="6">
    <location>
        <begin position="116"/>
        <end position="137"/>
    </location>
</feature>
<keyword evidence="3 6" id="KW-1133">Transmembrane helix</keyword>
<proteinExistence type="predicted"/>
<feature type="transmembrane region" description="Helical" evidence="6">
    <location>
        <begin position="356"/>
        <end position="376"/>
    </location>
</feature>
<evidence type="ECO:0000256" key="6">
    <source>
        <dbReference type="SAM" id="Phobius"/>
    </source>
</evidence>
<feature type="non-terminal residue" evidence="9">
    <location>
        <position position="1"/>
    </location>
</feature>
<dbReference type="PANTHER" id="PTHR21576">
    <property type="entry name" value="UNCHARACTERIZED NODULIN-LIKE PROTEIN"/>
    <property type="match status" value="1"/>
</dbReference>
<feature type="compositionally biased region" description="Basic and acidic residues" evidence="5">
    <location>
        <begin position="1"/>
        <end position="10"/>
    </location>
</feature>
<comment type="subcellular location">
    <subcellularLocation>
        <location evidence="1">Membrane</location>
        <topology evidence="1">Multi-pass membrane protein</topology>
    </subcellularLocation>
</comment>
<evidence type="ECO:0000256" key="4">
    <source>
        <dbReference type="ARBA" id="ARBA00023136"/>
    </source>
</evidence>
<evidence type="ECO:0000313" key="10">
    <source>
        <dbReference type="Proteomes" id="UP000324897"/>
    </source>
</evidence>
<evidence type="ECO:0000256" key="2">
    <source>
        <dbReference type="ARBA" id="ARBA00022692"/>
    </source>
</evidence>
<dbReference type="AlphaFoldDB" id="A0A5J9WJ83"/>
<dbReference type="CDD" id="cd17354">
    <property type="entry name" value="MFS_Mch1p_like"/>
    <property type="match status" value="1"/>
</dbReference>
<keyword evidence="10" id="KW-1185">Reference proteome</keyword>
<reference evidence="9 10" key="1">
    <citation type="journal article" date="2019" name="Sci. Rep.">
        <title>A high-quality genome of Eragrostis curvula grass provides insights into Poaceae evolution and supports new strategies to enhance forage quality.</title>
        <authorList>
            <person name="Carballo J."/>
            <person name="Santos B.A.C.M."/>
            <person name="Zappacosta D."/>
            <person name="Garbus I."/>
            <person name="Selva J.P."/>
            <person name="Gallo C.A."/>
            <person name="Diaz A."/>
            <person name="Albertini E."/>
            <person name="Caccamo M."/>
            <person name="Echenique V."/>
        </authorList>
    </citation>
    <scope>NUCLEOTIDE SEQUENCE [LARGE SCALE GENOMIC DNA]</scope>
    <source>
        <strain evidence="10">cv. Victoria</strain>
        <tissue evidence="9">Leaf</tissue>
    </source>
</reference>
<feature type="transmembrane region" description="Helical" evidence="6">
    <location>
        <begin position="89"/>
        <end position="109"/>
    </location>
</feature>
<feature type="domain" description="Nodulin-like" evidence="7">
    <location>
        <begin position="46"/>
        <end position="293"/>
    </location>
</feature>
<keyword evidence="4 6" id="KW-0472">Membrane</keyword>
<gene>
    <name evidence="9" type="ORF">EJB05_00034</name>
</gene>
<evidence type="ECO:0000259" key="7">
    <source>
        <dbReference type="Pfam" id="PF06813"/>
    </source>
</evidence>
<evidence type="ECO:0000259" key="8">
    <source>
        <dbReference type="Pfam" id="PF23262"/>
    </source>
</evidence>
<dbReference type="EMBL" id="RWGY01000002">
    <property type="protein sequence ID" value="TVU48762.1"/>
    <property type="molecule type" value="Genomic_DNA"/>
</dbReference>
<feature type="transmembrane region" description="Helical" evidence="6">
    <location>
        <begin position="490"/>
        <end position="510"/>
    </location>
</feature>
<name>A0A5J9WJ83_9POAL</name>
<dbReference type="InterPro" id="IPR036259">
    <property type="entry name" value="MFS_trans_sf"/>
</dbReference>
<feature type="transmembrane region" description="Helical" evidence="6">
    <location>
        <begin position="268"/>
        <end position="293"/>
    </location>
</feature>
<feature type="domain" description="NFD4 C-terminal" evidence="8">
    <location>
        <begin position="348"/>
        <end position="556"/>
    </location>
</feature>
<dbReference type="Gramene" id="TVU48762">
    <property type="protein sequence ID" value="TVU48762"/>
    <property type="gene ID" value="EJB05_00034"/>
</dbReference>
<feature type="transmembrane region" description="Helical" evidence="6">
    <location>
        <begin position="209"/>
        <end position="230"/>
    </location>
</feature>
<feature type="compositionally biased region" description="Basic residues" evidence="5">
    <location>
        <begin position="11"/>
        <end position="23"/>
    </location>
</feature>
<dbReference type="InterPro" id="IPR056555">
    <property type="entry name" value="NFD4_C"/>
</dbReference>
<accession>A0A5J9WJ83</accession>
<comment type="caution">
    <text evidence="9">The sequence shown here is derived from an EMBL/GenBank/DDBJ whole genome shotgun (WGS) entry which is preliminary data.</text>
</comment>
<feature type="transmembrane region" description="Helical" evidence="6">
    <location>
        <begin position="143"/>
        <end position="162"/>
    </location>
</feature>
<feature type="transmembrane region" description="Helical" evidence="6">
    <location>
        <begin position="242"/>
        <end position="262"/>
    </location>
</feature>
<protein>
    <submittedName>
        <fullName evidence="9">Uncharacterized protein</fullName>
    </submittedName>
</protein>
<evidence type="ECO:0000256" key="1">
    <source>
        <dbReference type="ARBA" id="ARBA00004141"/>
    </source>
</evidence>
<evidence type="ECO:0000256" key="5">
    <source>
        <dbReference type="SAM" id="MobiDB-lite"/>
    </source>
</evidence>
<dbReference type="Pfam" id="PF06813">
    <property type="entry name" value="Nodulin-like"/>
    <property type="match status" value="1"/>
</dbReference>